<evidence type="ECO:0000313" key="2">
    <source>
        <dbReference type="Proteomes" id="UP000016843"/>
    </source>
</evidence>
<reference evidence="1 2" key="1">
    <citation type="journal article" date="2013" name="Genome Announc.">
        <title>Draft Genome Sequence of the Psychrophilic and Alkaliphilic Rhodonellum psychrophilum Strain GCM71T.</title>
        <authorList>
            <person name="Hauptmann A.L."/>
            <person name="Glaring M.A."/>
            <person name="Hallin P.F."/>
            <person name="Prieme A."/>
            <person name="Stougaard P."/>
        </authorList>
    </citation>
    <scope>NUCLEOTIDE SEQUENCE [LARGE SCALE GENOMIC DNA]</scope>
    <source>
        <strain evidence="1 2">GCM71</strain>
    </source>
</reference>
<organism evidence="1 2">
    <name type="scientific">Rhodonellum psychrophilum GCM71 = DSM 17998</name>
    <dbReference type="NCBI Taxonomy" id="1123057"/>
    <lineage>
        <taxon>Bacteria</taxon>
        <taxon>Pseudomonadati</taxon>
        <taxon>Bacteroidota</taxon>
        <taxon>Cytophagia</taxon>
        <taxon>Cytophagales</taxon>
        <taxon>Cytophagaceae</taxon>
        <taxon>Rhodonellum</taxon>
    </lineage>
</organism>
<protein>
    <submittedName>
        <fullName evidence="1">Uncharacterized protein</fullName>
    </submittedName>
</protein>
<dbReference type="Proteomes" id="UP000016843">
    <property type="component" value="Unassembled WGS sequence"/>
</dbReference>
<evidence type="ECO:0000313" key="1">
    <source>
        <dbReference type="EMBL" id="ERM82672.1"/>
    </source>
</evidence>
<dbReference type="EMBL" id="AWXR01000023">
    <property type="protein sequence ID" value="ERM82672.1"/>
    <property type="molecule type" value="Genomic_DNA"/>
</dbReference>
<proteinExistence type="predicted"/>
<sequence length="38" mass="4298">MLGLATEGDGVEEQLVIPKNRIETIAEWRMVFIIAIKI</sequence>
<accession>U5C392</accession>
<keyword evidence="2" id="KW-1185">Reference proteome</keyword>
<dbReference type="AlphaFoldDB" id="U5C392"/>
<name>U5C392_9BACT</name>
<comment type="caution">
    <text evidence="1">The sequence shown here is derived from an EMBL/GenBank/DDBJ whole genome shotgun (WGS) entry which is preliminary data.</text>
</comment>
<gene>
    <name evidence="1" type="ORF">P872_06575</name>
</gene>